<evidence type="ECO:0000313" key="6">
    <source>
        <dbReference type="Proteomes" id="UP000178583"/>
    </source>
</evidence>
<evidence type="ECO:0000256" key="2">
    <source>
        <dbReference type="ARBA" id="ARBA00022741"/>
    </source>
</evidence>
<keyword evidence="1" id="KW-0813">Transport</keyword>
<protein>
    <recommendedName>
        <fullName evidence="4">ABC transporter domain-containing protein</fullName>
    </recommendedName>
</protein>
<name>A0A1F5EDV8_9BACT</name>
<dbReference type="InterPro" id="IPR003439">
    <property type="entry name" value="ABC_transporter-like_ATP-bd"/>
</dbReference>
<proteinExistence type="predicted"/>
<dbReference type="InterPro" id="IPR051782">
    <property type="entry name" value="ABC_Transporter_VariousFunc"/>
</dbReference>
<dbReference type="PROSITE" id="PS00211">
    <property type="entry name" value="ABC_TRANSPORTER_1"/>
    <property type="match status" value="1"/>
</dbReference>
<dbReference type="PANTHER" id="PTHR42939:SF1">
    <property type="entry name" value="ABC TRANSPORTER ATP-BINDING PROTEIN ALBC-RELATED"/>
    <property type="match status" value="1"/>
</dbReference>
<dbReference type="InterPro" id="IPR003593">
    <property type="entry name" value="AAA+_ATPase"/>
</dbReference>
<dbReference type="PANTHER" id="PTHR42939">
    <property type="entry name" value="ABC TRANSPORTER ATP-BINDING PROTEIN ALBC-RELATED"/>
    <property type="match status" value="1"/>
</dbReference>
<sequence length="234" mass="26281">MLSLVHLTKEYGKTRVVDDITLDIESGTTFGFLGPNGAGKTTTIKMIVGLSHPSAGTVNINCGDPRDKSVRERIGFMPEDPYFYDHLTGSEFLSFCANLFPKKSPRKHSDILKSVGMFEYRNQPIYTYSKGMKQRLGLAQALVNDPQYLFLDEPLDGLDPIGRAEIKKVLLELKKRKKTIFLNSHILSDVEEICDEIGIINKGKLIFSGKVKEFCDGKNLESRFVDVINQDNKS</sequence>
<dbReference type="GO" id="GO:0016887">
    <property type="term" value="F:ATP hydrolysis activity"/>
    <property type="evidence" value="ECO:0007669"/>
    <property type="project" value="InterPro"/>
</dbReference>
<evidence type="ECO:0000259" key="4">
    <source>
        <dbReference type="PROSITE" id="PS50893"/>
    </source>
</evidence>
<dbReference type="STRING" id="1797472.A2215_02685"/>
<accession>A0A1F5EDV8</accession>
<evidence type="ECO:0000256" key="1">
    <source>
        <dbReference type="ARBA" id="ARBA00022448"/>
    </source>
</evidence>
<gene>
    <name evidence="5" type="ORF">A2215_02685</name>
</gene>
<dbReference type="Proteomes" id="UP000178583">
    <property type="component" value="Unassembled WGS sequence"/>
</dbReference>
<dbReference type="SMART" id="SM00382">
    <property type="entry name" value="AAA"/>
    <property type="match status" value="1"/>
</dbReference>
<dbReference type="PROSITE" id="PS50893">
    <property type="entry name" value="ABC_TRANSPORTER_2"/>
    <property type="match status" value="1"/>
</dbReference>
<reference evidence="5 6" key="1">
    <citation type="journal article" date="2016" name="Nat. Commun.">
        <title>Thousands of microbial genomes shed light on interconnected biogeochemical processes in an aquifer system.</title>
        <authorList>
            <person name="Anantharaman K."/>
            <person name="Brown C.T."/>
            <person name="Hug L.A."/>
            <person name="Sharon I."/>
            <person name="Castelle C.J."/>
            <person name="Probst A.J."/>
            <person name="Thomas B.C."/>
            <person name="Singh A."/>
            <person name="Wilkins M.J."/>
            <person name="Karaoz U."/>
            <person name="Brodie E.L."/>
            <person name="Williams K.H."/>
            <person name="Hubbard S.S."/>
            <person name="Banfield J.F."/>
        </authorList>
    </citation>
    <scope>NUCLEOTIDE SEQUENCE [LARGE SCALE GENOMIC DNA]</scope>
</reference>
<keyword evidence="2" id="KW-0547">Nucleotide-binding</keyword>
<dbReference type="CDD" id="cd03230">
    <property type="entry name" value="ABC_DR_subfamily_A"/>
    <property type="match status" value="1"/>
</dbReference>
<dbReference type="AlphaFoldDB" id="A0A1F5EDV8"/>
<comment type="caution">
    <text evidence="5">The sequence shown here is derived from an EMBL/GenBank/DDBJ whole genome shotgun (WGS) entry which is preliminary data.</text>
</comment>
<dbReference type="SUPFAM" id="SSF52540">
    <property type="entry name" value="P-loop containing nucleoside triphosphate hydrolases"/>
    <property type="match status" value="1"/>
</dbReference>
<dbReference type="GO" id="GO:0005524">
    <property type="term" value="F:ATP binding"/>
    <property type="evidence" value="ECO:0007669"/>
    <property type="project" value="UniProtKB-KW"/>
</dbReference>
<feature type="domain" description="ABC transporter" evidence="4">
    <location>
        <begin position="2"/>
        <end position="227"/>
    </location>
</feature>
<dbReference type="Pfam" id="PF00005">
    <property type="entry name" value="ABC_tran"/>
    <property type="match status" value="1"/>
</dbReference>
<dbReference type="InterPro" id="IPR017871">
    <property type="entry name" value="ABC_transporter-like_CS"/>
</dbReference>
<dbReference type="Gene3D" id="3.40.50.300">
    <property type="entry name" value="P-loop containing nucleotide triphosphate hydrolases"/>
    <property type="match status" value="1"/>
</dbReference>
<evidence type="ECO:0000313" key="5">
    <source>
        <dbReference type="EMBL" id="OGD65533.1"/>
    </source>
</evidence>
<dbReference type="InterPro" id="IPR027417">
    <property type="entry name" value="P-loop_NTPase"/>
</dbReference>
<organism evidence="5 6">
    <name type="scientific">Candidatus Berkelbacteria bacterium RIFOXYA2_FULL_43_10</name>
    <dbReference type="NCBI Taxonomy" id="1797472"/>
    <lineage>
        <taxon>Bacteria</taxon>
        <taxon>Candidatus Berkelbacteria</taxon>
    </lineage>
</organism>
<evidence type="ECO:0000256" key="3">
    <source>
        <dbReference type="ARBA" id="ARBA00022840"/>
    </source>
</evidence>
<dbReference type="EMBL" id="MEZY01000010">
    <property type="protein sequence ID" value="OGD65533.1"/>
    <property type="molecule type" value="Genomic_DNA"/>
</dbReference>
<keyword evidence="3" id="KW-0067">ATP-binding</keyword>